<sequence length="646" mass="69227">MDPIRLRLDELMYAWLDHHDTPMQVALLGTFDGGPMAGPDGAVDVLRVRRELAARAHRVPALGRRVVWTRWGEGRPLWVADPGFDPLDHIETTVLPPGADLPDWAANRAARPLDRDRPLWRAEVVDGLQDGGHEVRFAVLIVVSHMLADGLTGVALAGALLDPAPGTSVTVAPMSAVAGLPTHRDLVCRRLQEVGAALRRGPRRRRPGGGPGPARPGMREVRDAMAGFAGREPVTPLSRHIGPARRLGVARRSMEELRGTGHALDMTVNDLLLAAVTGGLRRLLAARGEVTPGLVLRASVPAATGTAGSAGRQVAAMLIVDLPVGEPDPLRRAALVRRATALGKARLRAAGGDFSDLHLPTPLSRWLLRWARRVGSRRLTVSVTDVPGPARPLWVAGARLLEVVPIAPMAPLVPLTVAALSYAGELTVAANADVDMTDLDVLIDGIARSFTELVDLARAGACPRSVPAPLLRRGRAVVEAAVDIDRPAEQVFAHCTDPRNVTAWASAVDDVTLLTDGPVAAGTRYRVRTRAGGGVVQYLGFDPPRAWTATSSGDRLDMRFEGEVVPLEGRSHVRFRAELRPHGWLRLLAPLVRPALRRRWQRDLAVLRSIVEQGHNPSTPSGDSGPDEDADRVGQRGGGGAEQQLP</sequence>
<comment type="similarity">
    <text evidence="3">Belongs to the long-chain O-acyltransferase family.</text>
</comment>
<dbReference type="PANTHER" id="PTHR31650:SF1">
    <property type="entry name" value="WAX ESTER SYNTHASE_DIACYLGLYCEROL ACYLTRANSFERASE 4-RELATED"/>
    <property type="match status" value="1"/>
</dbReference>
<dbReference type="EMBL" id="BAABHO010000073">
    <property type="protein sequence ID" value="GAA4811030.1"/>
    <property type="molecule type" value="Genomic_DNA"/>
</dbReference>
<evidence type="ECO:0000256" key="8">
    <source>
        <dbReference type="ARBA" id="ARBA00023098"/>
    </source>
</evidence>
<feature type="region of interest" description="Disordered" evidence="11">
    <location>
        <begin position="611"/>
        <end position="646"/>
    </location>
</feature>
<evidence type="ECO:0000256" key="2">
    <source>
        <dbReference type="ARBA" id="ARBA00005189"/>
    </source>
</evidence>
<comment type="pathway">
    <text evidence="1">Glycerolipid metabolism; triacylglycerol biosynthesis.</text>
</comment>
<dbReference type="RefSeq" id="WP_345424017.1">
    <property type="nucleotide sequence ID" value="NZ_BAABHO010000073.1"/>
</dbReference>
<dbReference type="PANTHER" id="PTHR31650">
    <property type="entry name" value="O-ACYLTRANSFERASE (WSD1-LIKE) FAMILY PROTEIN"/>
    <property type="match status" value="1"/>
</dbReference>
<dbReference type="SUPFAM" id="SSF55961">
    <property type="entry name" value="Bet v1-like"/>
    <property type="match status" value="1"/>
</dbReference>
<keyword evidence="9" id="KW-0012">Acyltransferase</keyword>
<evidence type="ECO:0000313" key="15">
    <source>
        <dbReference type="Proteomes" id="UP001500928"/>
    </source>
</evidence>
<dbReference type="InterPro" id="IPR009721">
    <property type="entry name" value="O-acyltransferase_WSD1_C"/>
</dbReference>
<dbReference type="Pfam" id="PF06974">
    <property type="entry name" value="WS_DGAT_C"/>
    <property type="match status" value="1"/>
</dbReference>
<dbReference type="InterPro" id="IPR019587">
    <property type="entry name" value="Polyketide_cyclase/dehydratase"/>
</dbReference>
<accession>A0ABP9CH07</accession>
<feature type="region of interest" description="Disordered" evidence="11">
    <location>
        <begin position="197"/>
        <end position="219"/>
    </location>
</feature>
<feature type="domain" description="O-acyltransferase WSD1-like N-terminal" evidence="12">
    <location>
        <begin position="11"/>
        <end position="271"/>
    </location>
</feature>
<dbReference type="Gene3D" id="3.30.530.20">
    <property type="match status" value="1"/>
</dbReference>
<protein>
    <recommendedName>
        <fullName evidence="4">diacylglycerol O-acyltransferase</fullName>
        <ecNumber evidence="4">2.3.1.20</ecNumber>
    </recommendedName>
</protein>
<keyword evidence="5" id="KW-0444">Lipid biosynthesis</keyword>
<dbReference type="Pfam" id="PF03007">
    <property type="entry name" value="WS_DGAT_cat"/>
    <property type="match status" value="1"/>
</dbReference>
<dbReference type="EC" id="2.3.1.20" evidence="4"/>
<evidence type="ECO:0000313" key="14">
    <source>
        <dbReference type="EMBL" id="GAA4811030.1"/>
    </source>
</evidence>
<gene>
    <name evidence="14" type="ORF">GCM10023200_56030</name>
</gene>
<evidence type="ECO:0000256" key="7">
    <source>
        <dbReference type="ARBA" id="ARBA00022798"/>
    </source>
</evidence>
<feature type="compositionally biased region" description="Gly residues" evidence="11">
    <location>
        <begin position="635"/>
        <end position="646"/>
    </location>
</feature>
<evidence type="ECO:0000256" key="6">
    <source>
        <dbReference type="ARBA" id="ARBA00022679"/>
    </source>
</evidence>
<comment type="catalytic activity">
    <reaction evidence="10">
        <text>an acyl-CoA + a 1,2-diacyl-sn-glycerol = a triacyl-sn-glycerol + CoA</text>
        <dbReference type="Rhea" id="RHEA:10868"/>
        <dbReference type="ChEBI" id="CHEBI:17815"/>
        <dbReference type="ChEBI" id="CHEBI:57287"/>
        <dbReference type="ChEBI" id="CHEBI:58342"/>
        <dbReference type="ChEBI" id="CHEBI:64615"/>
        <dbReference type="EC" id="2.3.1.20"/>
    </reaction>
</comment>
<evidence type="ECO:0000256" key="11">
    <source>
        <dbReference type="SAM" id="MobiDB-lite"/>
    </source>
</evidence>
<dbReference type="InterPro" id="IPR023393">
    <property type="entry name" value="START-like_dom_sf"/>
</dbReference>
<dbReference type="InterPro" id="IPR045034">
    <property type="entry name" value="O-acyltransferase_WSD1-like"/>
</dbReference>
<evidence type="ECO:0000256" key="1">
    <source>
        <dbReference type="ARBA" id="ARBA00004771"/>
    </source>
</evidence>
<comment type="pathway">
    <text evidence="2">Lipid metabolism.</text>
</comment>
<dbReference type="Proteomes" id="UP001500928">
    <property type="component" value="Unassembled WGS sequence"/>
</dbReference>
<keyword evidence="7" id="KW-0319">Glycerol metabolism</keyword>
<reference evidence="15" key="1">
    <citation type="journal article" date="2019" name="Int. J. Syst. Evol. Microbiol.">
        <title>The Global Catalogue of Microorganisms (GCM) 10K type strain sequencing project: providing services to taxonomists for standard genome sequencing and annotation.</title>
        <authorList>
            <consortium name="The Broad Institute Genomics Platform"/>
            <consortium name="The Broad Institute Genome Sequencing Center for Infectious Disease"/>
            <person name="Wu L."/>
            <person name="Ma J."/>
        </authorList>
    </citation>
    <scope>NUCLEOTIDE SEQUENCE [LARGE SCALE GENOMIC DNA]</scope>
    <source>
        <strain evidence="15">JCM 17979</strain>
    </source>
</reference>
<evidence type="ECO:0000256" key="3">
    <source>
        <dbReference type="ARBA" id="ARBA00009587"/>
    </source>
</evidence>
<dbReference type="InterPro" id="IPR004255">
    <property type="entry name" value="O-acyltransferase_WSD1_N"/>
</dbReference>
<name>A0ABP9CH07_9PSEU</name>
<organism evidence="14 15">
    <name type="scientific">Actinomycetospora chlora</name>
    <dbReference type="NCBI Taxonomy" id="663608"/>
    <lineage>
        <taxon>Bacteria</taxon>
        <taxon>Bacillati</taxon>
        <taxon>Actinomycetota</taxon>
        <taxon>Actinomycetes</taxon>
        <taxon>Pseudonocardiales</taxon>
        <taxon>Pseudonocardiaceae</taxon>
        <taxon>Actinomycetospora</taxon>
    </lineage>
</organism>
<evidence type="ECO:0000259" key="13">
    <source>
        <dbReference type="Pfam" id="PF06974"/>
    </source>
</evidence>
<evidence type="ECO:0000256" key="9">
    <source>
        <dbReference type="ARBA" id="ARBA00023315"/>
    </source>
</evidence>
<evidence type="ECO:0000256" key="5">
    <source>
        <dbReference type="ARBA" id="ARBA00022516"/>
    </source>
</evidence>
<evidence type="ECO:0000256" key="10">
    <source>
        <dbReference type="ARBA" id="ARBA00048109"/>
    </source>
</evidence>
<dbReference type="Pfam" id="PF10604">
    <property type="entry name" value="Polyketide_cyc2"/>
    <property type="match status" value="1"/>
</dbReference>
<proteinExistence type="inferred from homology"/>
<comment type="caution">
    <text evidence="14">The sequence shown here is derived from an EMBL/GenBank/DDBJ whole genome shotgun (WGS) entry which is preliminary data.</text>
</comment>
<evidence type="ECO:0000256" key="4">
    <source>
        <dbReference type="ARBA" id="ARBA00013244"/>
    </source>
</evidence>
<keyword evidence="8" id="KW-0443">Lipid metabolism</keyword>
<dbReference type="SUPFAM" id="SSF52777">
    <property type="entry name" value="CoA-dependent acyltransferases"/>
    <property type="match status" value="1"/>
</dbReference>
<feature type="domain" description="O-acyltransferase WSD1 C-terminal" evidence="13">
    <location>
        <begin position="316"/>
        <end position="453"/>
    </location>
</feature>
<evidence type="ECO:0000259" key="12">
    <source>
        <dbReference type="Pfam" id="PF03007"/>
    </source>
</evidence>
<keyword evidence="6" id="KW-0808">Transferase</keyword>
<keyword evidence="15" id="KW-1185">Reference proteome</keyword>